<name>A0AAN6ZJJ2_9PEZI</name>
<feature type="transmembrane region" description="Helical" evidence="6">
    <location>
        <begin position="114"/>
        <end position="133"/>
    </location>
</feature>
<comment type="subcellular location">
    <subcellularLocation>
        <location evidence="1">Membrane</location>
        <topology evidence="1">Multi-pass membrane protein</topology>
    </subcellularLocation>
</comment>
<keyword evidence="3 6" id="KW-1133">Transmembrane helix</keyword>
<dbReference type="GO" id="GO:0022857">
    <property type="term" value="F:transmembrane transporter activity"/>
    <property type="evidence" value="ECO:0007669"/>
    <property type="project" value="InterPro"/>
</dbReference>
<dbReference type="Proteomes" id="UP001302676">
    <property type="component" value="Unassembled WGS sequence"/>
</dbReference>
<dbReference type="GO" id="GO:0016020">
    <property type="term" value="C:membrane"/>
    <property type="evidence" value="ECO:0007669"/>
    <property type="project" value="UniProtKB-SubCell"/>
</dbReference>
<dbReference type="EMBL" id="MU853645">
    <property type="protein sequence ID" value="KAK4139914.1"/>
    <property type="molecule type" value="Genomic_DNA"/>
</dbReference>
<dbReference type="InterPro" id="IPR011701">
    <property type="entry name" value="MFS"/>
</dbReference>
<feature type="transmembrane region" description="Helical" evidence="6">
    <location>
        <begin position="145"/>
        <end position="167"/>
    </location>
</feature>
<dbReference type="Pfam" id="PF07690">
    <property type="entry name" value="MFS_1"/>
    <property type="match status" value="1"/>
</dbReference>
<sequence>MTSTPSERTPLLGAEQPASSESPPSFKDTPPGNGGTKSWSQRVAASLHSLLLVHVEKRILLAGFLITLSFSFTQVPIFYAFHLMECDVFYQTHPPFDGPGDRCSRNEIAAGTATQFSILGMSTTFCGTINLFLAGWMTKRFGPRAALMIQTLVPAIRVSTQILGVLAGGQAGIVIFQCTQLITIIGGPVGYILVANIIAGEVVEPLRRTAVFGMLQGCIMLGQGIGYLTGGMIGDEWGIRRPFEVAFYFFLISTLYVRLAIPYIAADALSGATKPSSKTVSGFLSPLRILAPQRVLLRTGLTRKHYGVIFLCAGVFLGVLATGYAPLLIQMYATAKFEFQQGDNGWLMSGFAFMRATFLILIFPRIINSGRKWYLAREKRSVAVTNESPPSPCLATNPEELEAPMASLAEEEPIAAREVKEDEGTAFDLFFLRISLVVDGVLTMCAAFATKSWHIYLAACLLPFASGTAPAAKGVMTEMCSPSNRADALNALTLVENIARLATQGLFGFVFAGLSEIGKSHLTFFVNAGIAFLAGSVLLLSQFPPEGSKLVDQDNEGEEDER</sequence>
<feature type="transmembrane region" description="Helical" evidence="6">
    <location>
        <begin position="497"/>
        <end position="515"/>
    </location>
</feature>
<evidence type="ECO:0000256" key="2">
    <source>
        <dbReference type="ARBA" id="ARBA00022692"/>
    </source>
</evidence>
<feature type="transmembrane region" description="Helical" evidence="6">
    <location>
        <begin position="59"/>
        <end position="81"/>
    </location>
</feature>
<feature type="transmembrane region" description="Helical" evidence="6">
    <location>
        <begin position="211"/>
        <end position="233"/>
    </location>
</feature>
<organism evidence="7 8">
    <name type="scientific">Dichotomopilus funicola</name>
    <dbReference type="NCBI Taxonomy" id="1934379"/>
    <lineage>
        <taxon>Eukaryota</taxon>
        <taxon>Fungi</taxon>
        <taxon>Dikarya</taxon>
        <taxon>Ascomycota</taxon>
        <taxon>Pezizomycotina</taxon>
        <taxon>Sordariomycetes</taxon>
        <taxon>Sordariomycetidae</taxon>
        <taxon>Sordariales</taxon>
        <taxon>Chaetomiaceae</taxon>
        <taxon>Dichotomopilus</taxon>
    </lineage>
</organism>
<protein>
    <recommendedName>
        <fullName evidence="9">Major facilitator superfamily transporter</fullName>
    </recommendedName>
</protein>
<evidence type="ECO:0000256" key="3">
    <source>
        <dbReference type="ARBA" id="ARBA00022989"/>
    </source>
</evidence>
<evidence type="ECO:0000313" key="8">
    <source>
        <dbReference type="Proteomes" id="UP001302676"/>
    </source>
</evidence>
<gene>
    <name evidence="7" type="ORF">C8A04DRAFT_15407</name>
</gene>
<dbReference type="RefSeq" id="XP_062633285.1">
    <property type="nucleotide sequence ID" value="XM_062778476.1"/>
</dbReference>
<dbReference type="AlphaFoldDB" id="A0AAN6ZJJ2"/>
<keyword evidence="2 6" id="KW-0812">Transmembrane</keyword>
<evidence type="ECO:0000313" key="7">
    <source>
        <dbReference type="EMBL" id="KAK4139914.1"/>
    </source>
</evidence>
<dbReference type="PANTHER" id="PTHR23507">
    <property type="entry name" value="ZGC:174356"/>
    <property type="match status" value="1"/>
</dbReference>
<evidence type="ECO:0000256" key="5">
    <source>
        <dbReference type="SAM" id="MobiDB-lite"/>
    </source>
</evidence>
<feature type="transmembrane region" description="Helical" evidence="6">
    <location>
        <begin position="245"/>
        <end position="266"/>
    </location>
</feature>
<dbReference type="Gene3D" id="1.20.1250.20">
    <property type="entry name" value="MFS general substrate transporter like domains"/>
    <property type="match status" value="2"/>
</dbReference>
<dbReference type="GeneID" id="87815089"/>
<reference evidence="7" key="2">
    <citation type="submission" date="2023-05" db="EMBL/GenBank/DDBJ databases">
        <authorList>
            <consortium name="Lawrence Berkeley National Laboratory"/>
            <person name="Steindorff A."/>
            <person name="Hensen N."/>
            <person name="Bonometti L."/>
            <person name="Westerberg I."/>
            <person name="Brannstrom I.O."/>
            <person name="Guillou S."/>
            <person name="Cros-Aarteil S."/>
            <person name="Calhoun S."/>
            <person name="Haridas S."/>
            <person name="Kuo A."/>
            <person name="Mondo S."/>
            <person name="Pangilinan J."/>
            <person name="Riley R."/>
            <person name="Labutti K."/>
            <person name="Andreopoulos B."/>
            <person name="Lipzen A."/>
            <person name="Chen C."/>
            <person name="Yanf M."/>
            <person name="Daum C."/>
            <person name="Ng V."/>
            <person name="Clum A."/>
            <person name="Ohm R."/>
            <person name="Martin F."/>
            <person name="Silar P."/>
            <person name="Natvig D."/>
            <person name="Lalanne C."/>
            <person name="Gautier V."/>
            <person name="Ament-Velasquez S.L."/>
            <person name="Kruys A."/>
            <person name="Hutchinson M.I."/>
            <person name="Powell A.J."/>
            <person name="Barry K."/>
            <person name="Miller A.N."/>
            <person name="Grigoriev I.V."/>
            <person name="Debuchy R."/>
            <person name="Gladieux P."/>
            <person name="Thoren M.H."/>
            <person name="Johannesson H."/>
        </authorList>
    </citation>
    <scope>NUCLEOTIDE SEQUENCE</scope>
    <source>
        <strain evidence="7">CBS 141.50</strain>
    </source>
</reference>
<accession>A0AAN6ZJJ2</accession>
<dbReference type="PANTHER" id="PTHR23507:SF13">
    <property type="entry name" value="MFS GENERAL SUBSTRATE TRANSPORTER"/>
    <property type="match status" value="1"/>
</dbReference>
<reference evidence="7" key="1">
    <citation type="journal article" date="2023" name="Mol. Phylogenet. Evol.">
        <title>Genome-scale phylogeny and comparative genomics of the fungal order Sordariales.</title>
        <authorList>
            <person name="Hensen N."/>
            <person name="Bonometti L."/>
            <person name="Westerberg I."/>
            <person name="Brannstrom I.O."/>
            <person name="Guillou S."/>
            <person name="Cros-Aarteil S."/>
            <person name="Calhoun S."/>
            <person name="Haridas S."/>
            <person name="Kuo A."/>
            <person name="Mondo S."/>
            <person name="Pangilinan J."/>
            <person name="Riley R."/>
            <person name="LaButti K."/>
            <person name="Andreopoulos B."/>
            <person name="Lipzen A."/>
            <person name="Chen C."/>
            <person name="Yan M."/>
            <person name="Daum C."/>
            <person name="Ng V."/>
            <person name="Clum A."/>
            <person name="Steindorff A."/>
            <person name="Ohm R.A."/>
            <person name="Martin F."/>
            <person name="Silar P."/>
            <person name="Natvig D.O."/>
            <person name="Lalanne C."/>
            <person name="Gautier V."/>
            <person name="Ament-Velasquez S.L."/>
            <person name="Kruys A."/>
            <person name="Hutchinson M.I."/>
            <person name="Powell A.J."/>
            <person name="Barry K."/>
            <person name="Miller A.N."/>
            <person name="Grigoriev I.V."/>
            <person name="Debuchy R."/>
            <person name="Gladieux P."/>
            <person name="Hiltunen Thoren M."/>
            <person name="Johannesson H."/>
        </authorList>
    </citation>
    <scope>NUCLEOTIDE SEQUENCE</scope>
    <source>
        <strain evidence="7">CBS 141.50</strain>
    </source>
</reference>
<evidence type="ECO:0008006" key="9">
    <source>
        <dbReference type="Google" id="ProtNLM"/>
    </source>
</evidence>
<proteinExistence type="predicted"/>
<feature type="transmembrane region" description="Helical" evidence="6">
    <location>
        <begin position="455"/>
        <end position="476"/>
    </location>
</feature>
<feature type="transmembrane region" description="Helical" evidence="6">
    <location>
        <begin position="173"/>
        <end position="199"/>
    </location>
</feature>
<dbReference type="SUPFAM" id="SSF103473">
    <property type="entry name" value="MFS general substrate transporter"/>
    <property type="match status" value="2"/>
</dbReference>
<feature type="transmembrane region" description="Helical" evidence="6">
    <location>
        <begin position="345"/>
        <end position="367"/>
    </location>
</feature>
<comment type="caution">
    <text evidence="7">The sequence shown here is derived from an EMBL/GenBank/DDBJ whole genome shotgun (WGS) entry which is preliminary data.</text>
</comment>
<dbReference type="InterPro" id="IPR036259">
    <property type="entry name" value="MFS_trans_sf"/>
</dbReference>
<keyword evidence="4 6" id="KW-0472">Membrane</keyword>
<feature type="compositionally biased region" description="Low complexity" evidence="5">
    <location>
        <begin position="14"/>
        <end position="25"/>
    </location>
</feature>
<evidence type="ECO:0000256" key="6">
    <source>
        <dbReference type="SAM" id="Phobius"/>
    </source>
</evidence>
<evidence type="ECO:0000256" key="4">
    <source>
        <dbReference type="ARBA" id="ARBA00023136"/>
    </source>
</evidence>
<keyword evidence="8" id="KW-1185">Reference proteome</keyword>
<feature type="transmembrane region" description="Helical" evidence="6">
    <location>
        <begin position="308"/>
        <end position="333"/>
    </location>
</feature>
<feature type="region of interest" description="Disordered" evidence="5">
    <location>
        <begin position="1"/>
        <end position="39"/>
    </location>
</feature>
<evidence type="ECO:0000256" key="1">
    <source>
        <dbReference type="ARBA" id="ARBA00004141"/>
    </source>
</evidence>
<feature type="transmembrane region" description="Helical" evidence="6">
    <location>
        <begin position="521"/>
        <end position="540"/>
    </location>
</feature>